<sequence>MTHSLTQQILTTLGDGSWENLCQADRRWQALRSAPASPPQVIGTSPQNLGSLDWDVIISGATLGVFVGAALAQRGWRVALVERGQLRGRVQEWNISRQELQTLVDLGLLTAAELDQAMVTEYNPGRISFGSGDDIWIRDVLNIGVDPVYLLERVKAKFLAAGGQLWEYTAFEGAIVHPDGVAVTLNVNQRSGTPDTETSQTVLRGRLLLDAMGHFSPIAAQARQGQKPDAVCLVVGTCAQGFPDNSTGDLFASFTPMAQQCQYFWEAFPAQDGRTTYLFTYVDAHPDRPSLGQLFEEYFRLLPSYQGVDLEQLTVQRALFGILPSYRRSPLPLPWDRLLALGDSSGNQSPLSFGGFGALLRHLQRLDRGLDEALRHDCVGRGDLGLLQPYQPSLSVTWLFQRSMSVAVGQRVAPQQINQVLGAVFRVMDRSGLAVLKPFMQDVVQFPALAQTMVKVGLQNPLLVPRLLPQIGVPTLVEWLFHYLALALYTVLLPVAVGLEPWLRSGLSDGQRYRYHQWIEALRFGSGQDYHG</sequence>
<proteinExistence type="predicted"/>
<dbReference type="OrthoDB" id="418423at2"/>
<dbReference type="STRING" id="317619.GCA_000332315_03763"/>
<evidence type="ECO:0000313" key="1">
    <source>
        <dbReference type="EMBL" id="KKJ01671.1"/>
    </source>
</evidence>
<dbReference type="Proteomes" id="UP000034681">
    <property type="component" value="Unassembled WGS sequence"/>
</dbReference>
<comment type="caution">
    <text evidence="1">The sequence shown here is derived from an EMBL/GenBank/DDBJ whole genome shotgun (WGS) entry which is preliminary data.</text>
</comment>
<gene>
    <name evidence="1" type="ORF">PROH_02840</name>
</gene>
<dbReference type="SUPFAM" id="SSF51905">
    <property type="entry name" value="FAD/NAD(P)-binding domain"/>
    <property type="match status" value="1"/>
</dbReference>
<dbReference type="PANTHER" id="PTHR32098:SF5">
    <property type="entry name" value="LYCOPENE BETA_EPSILON CYCLASE PROTEIN"/>
    <property type="match status" value="1"/>
</dbReference>
<name>A0A0M2PYZ6_PROHO</name>
<dbReference type="AlphaFoldDB" id="A0A0M2PYZ6"/>
<organism evidence="1 2">
    <name type="scientific">Prochlorothrix hollandica PCC 9006 = CALU 1027</name>
    <dbReference type="NCBI Taxonomy" id="317619"/>
    <lineage>
        <taxon>Bacteria</taxon>
        <taxon>Bacillati</taxon>
        <taxon>Cyanobacteriota</taxon>
        <taxon>Cyanophyceae</taxon>
        <taxon>Prochlorotrichales</taxon>
        <taxon>Prochlorotrichaceae</taxon>
        <taxon>Prochlorothrix</taxon>
    </lineage>
</organism>
<accession>A0A0M2PYZ6</accession>
<evidence type="ECO:0000313" key="2">
    <source>
        <dbReference type="Proteomes" id="UP000034681"/>
    </source>
</evidence>
<reference evidence="1" key="1">
    <citation type="submission" date="2012-04" db="EMBL/GenBank/DDBJ databases">
        <authorList>
            <person name="Borisov I.G."/>
            <person name="Ivanikova N.V."/>
            <person name="Pinevich A.V."/>
        </authorList>
    </citation>
    <scope>NUCLEOTIDE SEQUENCE</scope>
    <source>
        <strain evidence="1">CALU 1027</strain>
    </source>
</reference>
<dbReference type="InterPro" id="IPR036188">
    <property type="entry name" value="FAD/NAD-bd_sf"/>
</dbReference>
<dbReference type="eggNOG" id="COG0654">
    <property type="taxonomic scope" value="Bacteria"/>
</dbReference>
<keyword evidence="2" id="KW-1185">Reference proteome</keyword>
<dbReference type="EMBL" id="AJTX02000002">
    <property type="protein sequence ID" value="KKJ01671.1"/>
    <property type="molecule type" value="Genomic_DNA"/>
</dbReference>
<dbReference type="Gene3D" id="3.50.50.60">
    <property type="entry name" value="FAD/NAD(P)-binding domain"/>
    <property type="match status" value="1"/>
</dbReference>
<dbReference type="PANTHER" id="PTHR32098">
    <property type="entry name" value="LYCOPENE BETA/EPSILON CYCLASE PROTEIN"/>
    <property type="match status" value="1"/>
</dbReference>
<protein>
    <submittedName>
        <fullName evidence="1">FAD-dependent oxidoreductase</fullName>
    </submittedName>
</protein>